<accession>A0ABY7DY05</accession>
<feature type="coiled-coil region" evidence="6">
    <location>
        <begin position="92"/>
        <end position="126"/>
    </location>
</feature>
<keyword evidence="5" id="KW-0539">Nucleus</keyword>
<evidence type="ECO:0000256" key="1">
    <source>
        <dbReference type="ARBA" id="ARBA00004123"/>
    </source>
</evidence>
<keyword evidence="3" id="KW-0805">Transcription regulation</keyword>
<evidence type="ECO:0000256" key="4">
    <source>
        <dbReference type="ARBA" id="ARBA00023163"/>
    </source>
</evidence>
<sequence>MLHEPDFDDLDSNDFTDKELSDEDTEDASETDVAKQETQYTEIKEQMYQDKLAFLKKQLKQLEEGTLPEFLKRNKKIDQQYRERLKYMEVFKEYEEKKVDLKESLIADLEEKRRSIELERSQLELTGGHCNFLLSTSLDDGDIMDDLRIINKVGGKPLGRKPIPTIGPIDIITDVKIEDGRLYYDKRWFHRNQPVFVDCKDAGKFSGVITAIGTQEVWIRKTSDSSKIKIYLNQLQKGKFVLRRKQT</sequence>
<dbReference type="Proteomes" id="UP001164746">
    <property type="component" value="Chromosome 4"/>
</dbReference>
<feature type="compositionally biased region" description="Acidic residues" evidence="7">
    <location>
        <begin position="1"/>
        <end position="30"/>
    </location>
</feature>
<dbReference type="InterPro" id="IPR013907">
    <property type="entry name" value="Sds3"/>
</dbReference>
<evidence type="ECO:0000313" key="10">
    <source>
        <dbReference type="Proteomes" id="UP001164746"/>
    </source>
</evidence>
<evidence type="ECO:0000313" key="8">
    <source>
        <dbReference type="EMBL" id="WAR02542.1"/>
    </source>
</evidence>
<organism evidence="9 10">
    <name type="scientific">Mya arenaria</name>
    <name type="common">Soft-shell clam</name>
    <dbReference type="NCBI Taxonomy" id="6604"/>
    <lineage>
        <taxon>Eukaryota</taxon>
        <taxon>Metazoa</taxon>
        <taxon>Spiralia</taxon>
        <taxon>Lophotrochozoa</taxon>
        <taxon>Mollusca</taxon>
        <taxon>Bivalvia</taxon>
        <taxon>Autobranchia</taxon>
        <taxon>Heteroconchia</taxon>
        <taxon>Euheterodonta</taxon>
        <taxon>Imparidentia</taxon>
        <taxon>Neoheterodontei</taxon>
        <taxon>Myida</taxon>
        <taxon>Myoidea</taxon>
        <taxon>Myidae</taxon>
        <taxon>Mya</taxon>
    </lineage>
</organism>
<dbReference type="PANTHER" id="PTHR21964">
    <property type="entry name" value="BREAST CANCER METASTASIS-SUPPRESSOR 1"/>
    <property type="match status" value="1"/>
</dbReference>
<keyword evidence="10" id="KW-1185">Reference proteome</keyword>
<dbReference type="EMBL" id="CP111015">
    <property type="protein sequence ID" value="WAR02542.1"/>
    <property type="molecule type" value="Genomic_DNA"/>
</dbReference>
<evidence type="ECO:0000256" key="2">
    <source>
        <dbReference type="ARBA" id="ARBA00022491"/>
    </source>
</evidence>
<dbReference type="EMBL" id="CP111015">
    <property type="protein sequence ID" value="WAR02598.1"/>
    <property type="molecule type" value="Genomic_DNA"/>
</dbReference>
<evidence type="ECO:0000256" key="6">
    <source>
        <dbReference type="SAM" id="Coils"/>
    </source>
</evidence>
<reference evidence="9" key="1">
    <citation type="submission" date="2022-11" db="EMBL/GenBank/DDBJ databases">
        <title>Centuries of genome instability and evolution in soft-shell clam transmissible cancer (bioRxiv).</title>
        <authorList>
            <person name="Hart S.F.M."/>
            <person name="Yonemitsu M.A."/>
            <person name="Giersch R.M."/>
            <person name="Beal B.F."/>
            <person name="Arriagada G."/>
            <person name="Davis B.W."/>
            <person name="Ostrander E.A."/>
            <person name="Goff S.P."/>
            <person name="Metzger M.J."/>
        </authorList>
    </citation>
    <scope>NUCLEOTIDE SEQUENCE</scope>
    <source>
        <strain evidence="9">MELC-2E11</strain>
        <tissue evidence="9">Siphon/mantle</tissue>
    </source>
</reference>
<evidence type="ECO:0000313" key="9">
    <source>
        <dbReference type="EMBL" id="WAR02598.1"/>
    </source>
</evidence>
<evidence type="ECO:0000256" key="7">
    <source>
        <dbReference type="SAM" id="MobiDB-lite"/>
    </source>
</evidence>
<evidence type="ECO:0000256" key="5">
    <source>
        <dbReference type="ARBA" id="ARBA00023242"/>
    </source>
</evidence>
<dbReference type="SMART" id="SM01401">
    <property type="entry name" value="Sds3"/>
    <property type="match status" value="1"/>
</dbReference>
<protein>
    <submittedName>
        <fullName evidence="9">SDS3-like protein</fullName>
    </submittedName>
</protein>
<proteinExistence type="predicted"/>
<keyword evidence="6" id="KW-0175">Coiled coil</keyword>
<name>A0ABY7DY05_MYAAR</name>
<dbReference type="Pfam" id="PF08598">
    <property type="entry name" value="Sds3"/>
    <property type="match status" value="1"/>
</dbReference>
<feature type="region of interest" description="Disordered" evidence="7">
    <location>
        <begin position="1"/>
        <end position="38"/>
    </location>
</feature>
<keyword evidence="4" id="KW-0804">Transcription</keyword>
<keyword evidence="2" id="KW-0678">Repressor</keyword>
<comment type="subcellular location">
    <subcellularLocation>
        <location evidence="1">Nucleus</location>
    </subcellularLocation>
</comment>
<evidence type="ECO:0000256" key="3">
    <source>
        <dbReference type="ARBA" id="ARBA00023015"/>
    </source>
</evidence>
<gene>
    <name evidence="8" type="ORF">MAR_009100</name>
    <name evidence="9" type="ORF">MAR_009156</name>
</gene>